<dbReference type="AlphaFoldDB" id="A0A7G2F1E1"/>
<accession>A0A7G2F1E1</accession>
<reference evidence="1 2" key="1">
    <citation type="submission" date="2020-09" db="EMBL/GenBank/DDBJ databases">
        <authorList>
            <person name="Ashkenazy H."/>
        </authorList>
    </citation>
    <scope>NUCLEOTIDE SEQUENCE [LARGE SCALE GENOMIC DNA]</scope>
    <source>
        <strain evidence="2">cv. Cdm-0</strain>
    </source>
</reference>
<sequence length="117" mass="13581">MPLNPPDIVGLRRDAMVIEVVNNTWQFRRGRNLQLTRIIDKNLVTRSWPLLLPNPHVGNDRVTWKHGTDAYRHYFTGENTKPQSKGKLVASNLVLPRSSKACFYLLARNKIPFLQWC</sequence>
<dbReference type="Proteomes" id="UP000516314">
    <property type="component" value="Chromosome 4"/>
</dbReference>
<gene>
    <name evidence="1" type="ORF">AT9943_LOCUS15193</name>
</gene>
<name>A0A7G2F1E1_ARATH</name>
<proteinExistence type="predicted"/>
<evidence type="ECO:0000313" key="2">
    <source>
        <dbReference type="Proteomes" id="UP000516314"/>
    </source>
</evidence>
<dbReference type="EMBL" id="LR881469">
    <property type="protein sequence ID" value="CAD5327496.1"/>
    <property type="molecule type" value="Genomic_DNA"/>
</dbReference>
<evidence type="ECO:0000313" key="1">
    <source>
        <dbReference type="EMBL" id="CAD5327496.1"/>
    </source>
</evidence>
<organism evidence="1 2">
    <name type="scientific">Arabidopsis thaliana</name>
    <name type="common">Mouse-ear cress</name>
    <dbReference type="NCBI Taxonomy" id="3702"/>
    <lineage>
        <taxon>Eukaryota</taxon>
        <taxon>Viridiplantae</taxon>
        <taxon>Streptophyta</taxon>
        <taxon>Embryophyta</taxon>
        <taxon>Tracheophyta</taxon>
        <taxon>Spermatophyta</taxon>
        <taxon>Magnoliopsida</taxon>
        <taxon>eudicotyledons</taxon>
        <taxon>Gunneridae</taxon>
        <taxon>Pentapetalae</taxon>
        <taxon>rosids</taxon>
        <taxon>malvids</taxon>
        <taxon>Brassicales</taxon>
        <taxon>Brassicaceae</taxon>
        <taxon>Camelineae</taxon>
        <taxon>Arabidopsis</taxon>
    </lineage>
</organism>
<protein>
    <submittedName>
        <fullName evidence="1">(thale cress) hypothetical protein</fullName>
    </submittedName>
</protein>